<reference evidence="2 3" key="1">
    <citation type="submission" date="2019-03" db="EMBL/GenBank/DDBJ databases">
        <title>Genomic analyses of the natural microbiome of Caenorhabditis elegans.</title>
        <authorList>
            <person name="Samuel B."/>
        </authorList>
    </citation>
    <scope>NUCLEOTIDE SEQUENCE [LARGE SCALE GENOMIC DNA]</scope>
    <source>
        <strain evidence="2 3">BIGb0525</strain>
    </source>
</reference>
<dbReference type="SUPFAM" id="SSF47413">
    <property type="entry name" value="lambda repressor-like DNA-binding domains"/>
    <property type="match status" value="1"/>
</dbReference>
<dbReference type="GO" id="GO:0003677">
    <property type="term" value="F:DNA binding"/>
    <property type="evidence" value="ECO:0007669"/>
    <property type="project" value="UniProtKB-KW"/>
</dbReference>
<evidence type="ECO:0000313" key="2">
    <source>
        <dbReference type="EMBL" id="TDV40606.1"/>
    </source>
</evidence>
<keyword evidence="2" id="KW-0238">DNA-binding</keyword>
<evidence type="ECO:0000313" key="3">
    <source>
        <dbReference type="Proteomes" id="UP000295804"/>
    </source>
</evidence>
<dbReference type="Gene3D" id="1.10.260.40">
    <property type="entry name" value="lambda repressor-like DNA-binding domains"/>
    <property type="match status" value="1"/>
</dbReference>
<protein>
    <submittedName>
        <fullName evidence="2">DNA-binding XRE family transcriptional regulator</fullName>
    </submittedName>
</protein>
<comment type="caution">
    <text evidence="2">The sequence shown here is derived from an EMBL/GenBank/DDBJ whole genome shotgun (WGS) entry which is preliminary data.</text>
</comment>
<accession>A0A4R7UZS7</accession>
<gene>
    <name evidence="2" type="ORF">EDF87_119128</name>
</gene>
<organism evidence="2 3">
    <name type="scientific">Pseudomonas helmanticensis</name>
    <dbReference type="NCBI Taxonomy" id="1471381"/>
    <lineage>
        <taxon>Bacteria</taxon>
        <taxon>Pseudomonadati</taxon>
        <taxon>Pseudomonadota</taxon>
        <taxon>Gammaproteobacteria</taxon>
        <taxon>Pseudomonadales</taxon>
        <taxon>Pseudomonadaceae</taxon>
        <taxon>Pseudomonas</taxon>
    </lineage>
</organism>
<evidence type="ECO:0000259" key="1">
    <source>
        <dbReference type="PROSITE" id="PS50943"/>
    </source>
</evidence>
<dbReference type="Pfam" id="PF01381">
    <property type="entry name" value="HTH_3"/>
    <property type="match status" value="1"/>
</dbReference>
<name>A0A4R7UZS7_9PSED</name>
<proteinExistence type="predicted"/>
<feature type="domain" description="HTH cro/C1-type" evidence="1">
    <location>
        <begin position="20"/>
        <end position="75"/>
    </location>
</feature>
<dbReference type="Proteomes" id="UP000295804">
    <property type="component" value="Unassembled WGS sequence"/>
</dbReference>
<dbReference type="InterPro" id="IPR010982">
    <property type="entry name" value="Lambda_DNA-bd_dom_sf"/>
</dbReference>
<dbReference type="PROSITE" id="PS50943">
    <property type="entry name" value="HTH_CROC1"/>
    <property type="match status" value="1"/>
</dbReference>
<dbReference type="InterPro" id="IPR001387">
    <property type="entry name" value="Cro/C1-type_HTH"/>
</dbReference>
<dbReference type="SMART" id="SM00530">
    <property type="entry name" value="HTH_XRE"/>
    <property type="match status" value="1"/>
</dbReference>
<dbReference type="EMBL" id="SOCQ01000019">
    <property type="protein sequence ID" value="TDV40606.1"/>
    <property type="molecule type" value="Genomic_DNA"/>
</dbReference>
<dbReference type="AlphaFoldDB" id="A0A4R7UZS7"/>
<sequence>MDDKHVMHRRERSENLKNNIKYLIKSRGETQLSLCHSSGLTRTTIYNILEGKVVNVQQSTVRKISDFFGVSYEEIETIDFEEKEIIESSISPQGNMNPAAVPVIKESLLLQSLDKRIGELATIYPLTYYFGASFNMIGVLLENEISGMNEPGDLLIVQKGASTSDREKLVYDKITAKLSISHEGNFDTDRVCVIGDVIEERFNGLQC</sequence>